<organism evidence="1 2">
    <name type="scientific">Pseudomonas trivialis</name>
    <dbReference type="NCBI Taxonomy" id="200450"/>
    <lineage>
        <taxon>Bacteria</taxon>
        <taxon>Pseudomonadati</taxon>
        <taxon>Pseudomonadota</taxon>
        <taxon>Gammaproteobacteria</taxon>
        <taxon>Pseudomonadales</taxon>
        <taxon>Pseudomonadaceae</taxon>
        <taxon>Pseudomonas</taxon>
    </lineage>
</organism>
<dbReference type="EMBL" id="CP011507">
    <property type="protein sequence ID" value="AKS09019.1"/>
    <property type="molecule type" value="Genomic_DNA"/>
</dbReference>
<dbReference type="PATRIC" id="fig|200450.3.peg.4894"/>
<dbReference type="KEGG" id="ptv:AA957_23820"/>
<evidence type="ECO:0000313" key="1">
    <source>
        <dbReference type="EMBL" id="AKS09019.1"/>
    </source>
</evidence>
<protein>
    <submittedName>
        <fullName evidence="1">Uncharacterized protein</fullName>
    </submittedName>
</protein>
<evidence type="ECO:0000313" key="2">
    <source>
        <dbReference type="Proteomes" id="UP000036608"/>
    </source>
</evidence>
<dbReference type="RefSeq" id="WP_049712348.1">
    <property type="nucleotide sequence ID" value="NZ_CP011507.1"/>
</dbReference>
<name>A0A0H5AD05_9PSED</name>
<gene>
    <name evidence="1" type="ORF">AA957_23820</name>
</gene>
<accession>A0A0H5AD05</accession>
<dbReference type="AlphaFoldDB" id="A0A0H5AD05"/>
<dbReference type="Proteomes" id="UP000036608">
    <property type="component" value="Chromosome"/>
</dbReference>
<reference evidence="1 2" key="1">
    <citation type="journal article" date="2015" name="Genome Announc.">
        <title>Complete Genome Sequence of the Rhizobacterium Pseudomonas trivialis Strain IHBB745 with Multiple Plant Growth-Promoting Activities and Tolerance to Desiccation and Alkalinity.</title>
        <authorList>
            <person name="Gulati A."/>
            <person name="Swarnkar M.K."/>
            <person name="Vyas P."/>
            <person name="Rahi P."/>
            <person name="Thakur R."/>
            <person name="Thakur N."/>
            <person name="Singh A.K."/>
        </authorList>
    </citation>
    <scope>NUCLEOTIDE SEQUENCE [LARGE SCALE GENOMIC DNA]</scope>
    <source>
        <strain evidence="2">745</strain>
    </source>
</reference>
<proteinExistence type="predicted"/>
<reference evidence="2" key="2">
    <citation type="submission" date="2015-05" db="EMBL/GenBank/DDBJ databases">
        <authorList>
            <person name="Swarnkar M.K."/>
            <person name="Vyas P."/>
            <person name="Rahi P."/>
            <person name="Thakur R."/>
            <person name="Thakur N."/>
            <person name="Singh A.K."/>
            <person name="Gulati A."/>
        </authorList>
    </citation>
    <scope>NUCLEOTIDE SEQUENCE [LARGE SCALE GENOMIC DNA]</scope>
    <source>
        <strain evidence="2">745</strain>
    </source>
</reference>
<sequence>MPLLVDRLPPVDYDDPVHAVPFVIAFSWGEQNNEVPDEVIVLTKIGKDTIVAATRQKTWSSYDEAVEVGRQAADKFVARYWQD</sequence>